<evidence type="ECO:0000313" key="1">
    <source>
        <dbReference type="EMBL" id="QOW47795.1"/>
    </source>
</evidence>
<dbReference type="Proteomes" id="UP000593966">
    <property type="component" value="Chromosome"/>
</dbReference>
<dbReference type="AlphaFoldDB" id="A0A7S7AIT5"/>
<organism evidence="1 2">
    <name type="scientific">Acinetobacter piscicola</name>
    <dbReference type="NCBI Taxonomy" id="2006115"/>
    <lineage>
        <taxon>Bacteria</taxon>
        <taxon>Pseudomonadati</taxon>
        <taxon>Pseudomonadota</taxon>
        <taxon>Gammaproteobacteria</taxon>
        <taxon>Moraxellales</taxon>
        <taxon>Moraxellaceae</taxon>
        <taxon>Acinetobacter</taxon>
    </lineage>
</organism>
<dbReference type="Gene3D" id="3.40.190.170">
    <property type="entry name" value="Bacterial extracellular solute-binding protein, family 7"/>
    <property type="match status" value="1"/>
</dbReference>
<keyword evidence="2" id="KW-1185">Reference proteome</keyword>
<sequence>MLFTSTLVQAKQTVCVFDVQGRSGDIFKGMEEWALASQSVRADIKLIPYPKEEEADAAFKAGKCDGVYLTSLRARYYNKFAGSIDALGAVPNITIAEKAIKYALDKRNAKRMISKVNGNTFEVAGIDQIGTAYLFVKYNKIKNPQDPIKDLEGQKFSFLGYDEAQRYMLKKIKAVPVSSEISNLVAKFNNNQVDMTAAPAYLFKPFEMHKGLGAQGAVVMFPVVNVTMLMVIRPEKFPLGFGVNSREIFVKNLPRTLNYVKRTERDIPNKYKLTLTKEQTTKYQMIVRDARVELTKQGVYDPTMMSVLKRARCTIERTNFECSLMDE</sequence>
<accession>A0A7S7AIT5</accession>
<evidence type="ECO:0000313" key="2">
    <source>
        <dbReference type="Proteomes" id="UP000593966"/>
    </source>
</evidence>
<dbReference type="InterPro" id="IPR038404">
    <property type="entry name" value="TRAP_DctP_sf"/>
</dbReference>
<name>A0A7S7AIT5_9GAMM</name>
<proteinExistence type="predicted"/>
<protein>
    <submittedName>
        <fullName evidence="1">RND transporter</fullName>
    </submittedName>
</protein>
<dbReference type="Pfam" id="PF19582">
    <property type="entry name" value="AdeT1_2"/>
    <property type="match status" value="1"/>
</dbReference>
<gene>
    <name evidence="1" type="ORF">G0028_00035</name>
</gene>
<dbReference type="InterPro" id="IPR045758">
    <property type="entry name" value="AdeT1/2"/>
</dbReference>
<dbReference type="EMBL" id="CP048659">
    <property type="protein sequence ID" value="QOW47795.1"/>
    <property type="molecule type" value="Genomic_DNA"/>
</dbReference>
<reference evidence="1 2" key="1">
    <citation type="submission" date="2020-02" db="EMBL/GenBank/DDBJ databases">
        <title>Tigecycline-resistant Acinetobacter species from pigs and migratory birds.</title>
        <authorList>
            <person name="Chen C."/>
            <person name="Sun J."/>
            <person name="Liao X.-P."/>
            <person name="Liu Y.-H."/>
        </authorList>
    </citation>
    <scope>NUCLEOTIDE SEQUENCE [LARGE SCALE GENOMIC DNA]</scope>
    <source>
        <strain evidence="1 2">YH12207_T</strain>
    </source>
</reference>